<evidence type="ECO:0000313" key="2">
    <source>
        <dbReference type="EMBL" id="OAE30998.1"/>
    </source>
</evidence>
<dbReference type="InterPro" id="IPR024599">
    <property type="entry name" value="RB_N"/>
</dbReference>
<name>A0A176WCQ1_MARPO</name>
<dbReference type="PANTHER" id="PTHR13742:SF17">
    <property type="entry name" value="RE32990P-RELATED"/>
    <property type="match status" value="1"/>
</dbReference>
<dbReference type="InterPro" id="IPR028309">
    <property type="entry name" value="RB_fam"/>
</dbReference>
<dbReference type="Proteomes" id="UP000077202">
    <property type="component" value="Unassembled WGS sequence"/>
</dbReference>
<comment type="caution">
    <text evidence="2">The sequence shown here is derived from an EMBL/GenBank/DDBJ whole genome shotgun (WGS) entry which is preliminary data.</text>
</comment>
<sequence>MHVGTSTGSGFIGDELEELSVLRVEPFASGLIPIASTLILLASRGFGSTLGVFVFRHFLLEELRVHRILCGDVAVKCLLVFFYDSCSCFGLEICVRGFPYSSWGWLWWKKVVLQIRRRCVPHALTLRAFTALCKTRQGKAKARPGQDSPSNKTTSDILEEDTVAGFTLSQILKATKLRLIDFFKEIPQILAKVGPKLSSMYDEDWEKRLQAKELQVDYYLTVLFNYYKRVYYNLFLTKALWVHFRFSHVEWRGGVEDDGCRLWITHNGV</sequence>
<dbReference type="GO" id="GO:0000785">
    <property type="term" value="C:chromatin"/>
    <property type="evidence" value="ECO:0007669"/>
    <property type="project" value="TreeGrafter"/>
</dbReference>
<dbReference type="GO" id="GO:2000134">
    <property type="term" value="P:negative regulation of G1/S transition of mitotic cell cycle"/>
    <property type="evidence" value="ECO:0007669"/>
    <property type="project" value="TreeGrafter"/>
</dbReference>
<dbReference type="GO" id="GO:0005667">
    <property type="term" value="C:transcription regulator complex"/>
    <property type="evidence" value="ECO:0007669"/>
    <property type="project" value="TreeGrafter"/>
</dbReference>
<dbReference type="EMBL" id="LVLJ01001198">
    <property type="protein sequence ID" value="OAE30998.1"/>
    <property type="molecule type" value="Genomic_DNA"/>
</dbReference>
<dbReference type="GO" id="GO:0000977">
    <property type="term" value="F:RNA polymerase II transcription regulatory region sequence-specific DNA binding"/>
    <property type="evidence" value="ECO:0007669"/>
    <property type="project" value="TreeGrafter"/>
</dbReference>
<dbReference type="SMART" id="SM01367">
    <property type="entry name" value="DUF3452"/>
    <property type="match status" value="1"/>
</dbReference>
<dbReference type="Pfam" id="PF11934">
    <property type="entry name" value="DUF3452"/>
    <property type="match status" value="1"/>
</dbReference>
<dbReference type="GO" id="GO:0006357">
    <property type="term" value="P:regulation of transcription by RNA polymerase II"/>
    <property type="evidence" value="ECO:0007669"/>
    <property type="project" value="InterPro"/>
</dbReference>
<reference evidence="2" key="1">
    <citation type="submission" date="2016-03" db="EMBL/GenBank/DDBJ databases">
        <title>Mechanisms controlling the formation of the plant cell surface in tip-growing cells are functionally conserved among land plants.</title>
        <authorList>
            <person name="Honkanen S."/>
            <person name="Jones V.A."/>
            <person name="Morieri G."/>
            <person name="Champion C."/>
            <person name="Hetherington A.J."/>
            <person name="Kelly S."/>
            <person name="Saint-Marcoux D."/>
            <person name="Proust H."/>
            <person name="Prescott H."/>
            <person name="Dolan L."/>
        </authorList>
    </citation>
    <scope>NUCLEOTIDE SEQUENCE [LARGE SCALE GENOMIC DNA]</scope>
    <source>
        <tissue evidence="2">Whole gametophyte</tissue>
    </source>
</reference>
<organism evidence="2 3">
    <name type="scientific">Marchantia polymorpha subsp. ruderalis</name>
    <dbReference type="NCBI Taxonomy" id="1480154"/>
    <lineage>
        <taxon>Eukaryota</taxon>
        <taxon>Viridiplantae</taxon>
        <taxon>Streptophyta</taxon>
        <taxon>Embryophyta</taxon>
        <taxon>Marchantiophyta</taxon>
        <taxon>Marchantiopsida</taxon>
        <taxon>Marchantiidae</taxon>
        <taxon>Marchantiales</taxon>
        <taxon>Marchantiaceae</taxon>
        <taxon>Marchantia</taxon>
    </lineage>
</organism>
<protein>
    <recommendedName>
        <fullName evidence="1">Retinoblastoma-associated protein N-terminal domain-containing protein</fullName>
    </recommendedName>
</protein>
<feature type="domain" description="Retinoblastoma-associated protein N-terminal" evidence="1">
    <location>
        <begin position="158"/>
        <end position="266"/>
    </location>
</feature>
<keyword evidence="3" id="KW-1185">Reference proteome</keyword>
<dbReference type="GO" id="GO:0030154">
    <property type="term" value="P:cell differentiation"/>
    <property type="evidence" value="ECO:0007669"/>
    <property type="project" value="TreeGrafter"/>
</dbReference>
<accession>A0A176WCQ1</accession>
<dbReference type="PANTHER" id="PTHR13742">
    <property type="entry name" value="RETINOBLASTOMA-ASSOCIATED PROTEIN RB -RELATED"/>
    <property type="match status" value="1"/>
</dbReference>
<evidence type="ECO:0000259" key="1">
    <source>
        <dbReference type="SMART" id="SM01367"/>
    </source>
</evidence>
<gene>
    <name evidence="2" type="ORF">AXG93_4195s1020</name>
</gene>
<evidence type="ECO:0000313" key="3">
    <source>
        <dbReference type="Proteomes" id="UP000077202"/>
    </source>
</evidence>
<proteinExistence type="predicted"/>
<dbReference type="AlphaFoldDB" id="A0A176WCQ1"/>